<keyword evidence="4" id="KW-1185">Reference proteome</keyword>
<protein>
    <submittedName>
        <fullName evidence="3">Uncharacterized protein</fullName>
    </submittedName>
</protein>
<reference evidence="3 4" key="1">
    <citation type="journal article" date="2018" name="Nat. Ecol. Evol.">
        <title>Pezizomycetes genomes reveal the molecular basis of ectomycorrhizal truffle lifestyle.</title>
        <authorList>
            <person name="Murat C."/>
            <person name="Payen T."/>
            <person name="Noel B."/>
            <person name="Kuo A."/>
            <person name="Morin E."/>
            <person name="Chen J."/>
            <person name="Kohler A."/>
            <person name="Krizsan K."/>
            <person name="Balestrini R."/>
            <person name="Da Silva C."/>
            <person name="Montanini B."/>
            <person name="Hainaut M."/>
            <person name="Levati E."/>
            <person name="Barry K.W."/>
            <person name="Belfiori B."/>
            <person name="Cichocki N."/>
            <person name="Clum A."/>
            <person name="Dockter R.B."/>
            <person name="Fauchery L."/>
            <person name="Guy J."/>
            <person name="Iotti M."/>
            <person name="Le Tacon F."/>
            <person name="Lindquist E.A."/>
            <person name="Lipzen A."/>
            <person name="Malagnac F."/>
            <person name="Mello A."/>
            <person name="Molinier V."/>
            <person name="Miyauchi S."/>
            <person name="Poulain J."/>
            <person name="Riccioni C."/>
            <person name="Rubini A."/>
            <person name="Sitrit Y."/>
            <person name="Splivallo R."/>
            <person name="Traeger S."/>
            <person name="Wang M."/>
            <person name="Zifcakova L."/>
            <person name="Wipf D."/>
            <person name="Zambonelli A."/>
            <person name="Paolocci F."/>
            <person name="Nowrousian M."/>
            <person name="Ottonello S."/>
            <person name="Baldrian P."/>
            <person name="Spatafora J.W."/>
            <person name="Henrissat B."/>
            <person name="Nagy L.G."/>
            <person name="Aury J.M."/>
            <person name="Wincker P."/>
            <person name="Grigoriev I.V."/>
            <person name="Bonfante P."/>
            <person name="Martin F.M."/>
        </authorList>
    </citation>
    <scope>NUCLEOTIDE SEQUENCE [LARGE SCALE GENOMIC DNA]</scope>
    <source>
        <strain evidence="3 4">ATCC MYA-4762</strain>
    </source>
</reference>
<dbReference type="EMBL" id="ML121529">
    <property type="protein sequence ID" value="RPB28233.1"/>
    <property type="molecule type" value="Genomic_DNA"/>
</dbReference>
<evidence type="ECO:0000313" key="4">
    <source>
        <dbReference type="Proteomes" id="UP000267821"/>
    </source>
</evidence>
<feature type="chain" id="PRO_5018015983" evidence="2">
    <location>
        <begin position="20"/>
        <end position="172"/>
    </location>
</feature>
<dbReference type="AlphaFoldDB" id="A0A3N4LZ95"/>
<evidence type="ECO:0000256" key="1">
    <source>
        <dbReference type="SAM" id="MobiDB-lite"/>
    </source>
</evidence>
<evidence type="ECO:0000256" key="2">
    <source>
        <dbReference type="SAM" id="SignalP"/>
    </source>
</evidence>
<feature type="signal peptide" evidence="2">
    <location>
        <begin position="1"/>
        <end position="19"/>
    </location>
</feature>
<dbReference type="Proteomes" id="UP000267821">
    <property type="component" value="Unassembled WGS sequence"/>
</dbReference>
<proteinExistence type="predicted"/>
<organism evidence="3 4">
    <name type="scientific">Terfezia boudieri ATCC MYA-4762</name>
    <dbReference type="NCBI Taxonomy" id="1051890"/>
    <lineage>
        <taxon>Eukaryota</taxon>
        <taxon>Fungi</taxon>
        <taxon>Dikarya</taxon>
        <taxon>Ascomycota</taxon>
        <taxon>Pezizomycotina</taxon>
        <taxon>Pezizomycetes</taxon>
        <taxon>Pezizales</taxon>
        <taxon>Pezizaceae</taxon>
        <taxon>Terfezia</taxon>
    </lineage>
</organism>
<gene>
    <name evidence="3" type="ORF">L211DRAFT_368055</name>
</gene>
<name>A0A3N4LZ95_9PEZI</name>
<sequence>MLPLCLLFFILTGFHGFLSKTIRNLGRRTCQNIKKHITQLGNTAVDILAVSDLFTELTRGNVTKKFIGLGECCRRHQQLPVIIPYPMSCHSWSPSEYPHEDPRWISSGLVALPVNSSRTRKWWSWIGSKGESGYEEEEEWATTEQVDRRRKKKAMIEERDDIKQCSRIDEAF</sequence>
<accession>A0A3N4LZ95</accession>
<feature type="region of interest" description="Disordered" evidence="1">
    <location>
        <begin position="131"/>
        <end position="150"/>
    </location>
</feature>
<keyword evidence="2" id="KW-0732">Signal</keyword>
<evidence type="ECO:0000313" key="3">
    <source>
        <dbReference type="EMBL" id="RPB28233.1"/>
    </source>
</evidence>
<dbReference type="InParanoid" id="A0A3N4LZ95"/>